<dbReference type="InterPro" id="IPR004364">
    <property type="entry name" value="Aa-tRNA-synt_II"/>
</dbReference>
<gene>
    <name evidence="6" type="ORF">HMPREF1541_09179</name>
</gene>
<evidence type="ECO:0000259" key="5">
    <source>
        <dbReference type="PROSITE" id="PS50862"/>
    </source>
</evidence>
<dbReference type="InterPro" id="IPR012340">
    <property type="entry name" value="NA-bd_OB-fold"/>
</dbReference>
<evidence type="ECO:0000313" key="7">
    <source>
        <dbReference type="Proteomes" id="UP000030752"/>
    </source>
</evidence>
<evidence type="ECO:0000313" key="6">
    <source>
        <dbReference type="EMBL" id="ETN45348.1"/>
    </source>
</evidence>
<organism evidence="6 7">
    <name type="scientific">Cyphellophora europaea (strain CBS 101466)</name>
    <name type="common">Phialophora europaea</name>
    <dbReference type="NCBI Taxonomy" id="1220924"/>
    <lineage>
        <taxon>Eukaryota</taxon>
        <taxon>Fungi</taxon>
        <taxon>Dikarya</taxon>
        <taxon>Ascomycota</taxon>
        <taxon>Pezizomycotina</taxon>
        <taxon>Eurotiomycetes</taxon>
        <taxon>Chaetothyriomycetidae</taxon>
        <taxon>Chaetothyriales</taxon>
        <taxon>Cyphellophoraceae</taxon>
        <taxon>Cyphellophora</taxon>
    </lineage>
</organism>
<evidence type="ECO:0000256" key="4">
    <source>
        <dbReference type="ARBA" id="ARBA00023146"/>
    </source>
</evidence>
<dbReference type="AlphaFoldDB" id="W2SBF0"/>
<dbReference type="InParanoid" id="W2SBF0"/>
<dbReference type="SUPFAM" id="SSF55681">
    <property type="entry name" value="Class II aaRS and biotin synthetases"/>
    <property type="match status" value="1"/>
</dbReference>
<dbReference type="RefSeq" id="XP_008712076.1">
    <property type="nucleotide sequence ID" value="XM_008713854.1"/>
</dbReference>
<dbReference type="HOGENOM" id="CLU_008255_6_0_1"/>
<accession>W2SBF0</accession>
<sequence>MHLITTTLKRISDQKQMPPALRLLVHSQRNLSTRPYGGLQHTAQYDDFTSKEVKERITELEHARVAPYPRWSTAEAIHDLRTLKNTAEPSSKLKPLQAIRHRVQVQHGDKDSILSQETPVLQVAGRITATRFSGKRLAFFDITGGGGEVLQIKLNLAELADVTLEAFRDAARLFRRGDHITVRGSSYTTKTGQRSLQAVELPVLRAPCLQRLPVPQALSERDLDHDSTSGRHVEMLTYPDLVKTVKVRSLLIQTLRRMLEEDDFVEVQTPILGAESGGATARPFLTAATEFTDRRLSLRIAPELWLKRLLVGGLTEVFEIGPSFRNEGLDKTHNPEFTTCEFYAAHLNLGGLVTYTEGILNQIADSIEAGAPAGSFDSAIVSEWQQCATQSFPQLDFVPAINAALQTPLPSLTSPTARTDLMHIFRDKSIPMPDIPTLPRLLDKLSSHYLEPQCHTPTWIINTPECLSPLSKSFIHPTAPNHQPVAARAELFIRGKEIVNCYEEENSPFEQRRKFIDQQKYARVEEGDAVDDEAMKVDEDYIGALEWGLPPTGGWGCGIDRLVMLVTGRDRIGDVLSFGNLRAVTKAAQRLDKRKTERQEAESDEEIS</sequence>
<dbReference type="Gene3D" id="3.30.930.10">
    <property type="entry name" value="Bira Bifunctional Protein, Domain 2"/>
    <property type="match status" value="1"/>
</dbReference>
<dbReference type="EMBL" id="KB822712">
    <property type="protein sequence ID" value="ETN45348.1"/>
    <property type="molecule type" value="Genomic_DNA"/>
</dbReference>
<dbReference type="GeneID" id="19976518"/>
<dbReference type="STRING" id="1220924.W2SBF0"/>
<dbReference type="PROSITE" id="PS50862">
    <property type="entry name" value="AA_TRNA_LIGASE_II"/>
    <property type="match status" value="1"/>
</dbReference>
<feature type="domain" description="Aminoacyl-transfer RNA synthetases class-II family profile" evidence="5">
    <location>
        <begin position="246"/>
        <end position="586"/>
    </location>
</feature>
<keyword evidence="3" id="KW-0067">ATP-binding</keyword>
<dbReference type="Proteomes" id="UP000030752">
    <property type="component" value="Unassembled WGS sequence"/>
</dbReference>
<dbReference type="PANTHER" id="PTHR42918:SF5">
    <property type="entry name" value="LYSINE--TRNA LIGASE, MITOCHONDRIAL"/>
    <property type="match status" value="1"/>
</dbReference>
<keyword evidence="7" id="KW-1185">Reference proteome</keyword>
<dbReference type="OrthoDB" id="21243at2759"/>
<dbReference type="InterPro" id="IPR006195">
    <property type="entry name" value="aa-tRNA-synth_II"/>
</dbReference>
<keyword evidence="2" id="KW-0547">Nucleotide-binding</keyword>
<keyword evidence="1 6" id="KW-0436">Ligase</keyword>
<dbReference type="GO" id="GO:0000049">
    <property type="term" value="F:tRNA binding"/>
    <property type="evidence" value="ECO:0007669"/>
    <property type="project" value="TreeGrafter"/>
</dbReference>
<name>W2SBF0_CYPE1</name>
<dbReference type="Pfam" id="PF00152">
    <property type="entry name" value="tRNA-synt_2"/>
    <property type="match status" value="1"/>
</dbReference>
<dbReference type="Gene3D" id="2.40.50.140">
    <property type="entry name" value="Nucleic acid-binding proteins"/>
    <property type="match status" value="1"/>
</dbReference>
<evidence type="ECO:0000256" key="3">
    <source>
        <dbReference type="ARBA" id="ARBA00022840"/>
    </source>
</evidence>
<protein>
    <submittedName>
        <fullName evidence="6">Lysine-tRNA ligase</fullName>
    </submittedName>
</protein>
<dbReference type="eggNOG" id="KOG1885">
    <property type="taxonomic scope" value="Eukaryota"/>
</dbReference>
<evidence type="ECO:0000256" key="1">
    <source>
        <dbReference type="ARBA" id="ARBA00022598"/>
    </source>
</evidence>
<dbReference type="GO" id="GO:0004824">
    <property type="term" value="F:lysine-tRNA ligase activity"/>
    <property type="evidence" value="ECO:0007669"/>
    <property type="project" value="InterPro"/>
</dbReference>
<proteinExistence type="predicted"/>
<dbReference type="InterPro" id="IPR018149">
    <property type="entry name" value="Lys-tRNA-synth_II_C"/>
</dbReference>
<keyword evidence="4" id="KW-0030">Aminoacyl-tRNA synthetase</keyword>
<dbReference type="GO" id="GO:0005524">
    <property type="term" value="F:ATP binding"/>
    <property type="evidence" value="ECO:0007669"/>
    <property type="project" value="UniProtKB-KW"/>
</dbReference>
<dbReference type="SUPFAM" id="SSF50249">
    <property type="entry name" value="Nucleic acid-binding proteins"/>
    <property type="match status" value="1"/>
</dbReference>
<dbReference type="InterPro" id="IPR045864">
    <property type="entry name" value="aa-tRNA-synth_II/BPL/LPL"/>
</dbReference>
<dbReference type="PANTHER" id="PTHR42918">
    <property type="entry name" value="LYSYL-TRNA SYNTHETASE"/>
    <property type="match status" value="1"/>
</dbReference>
<dbReference type="GO" id="GO:0070154">
    <property type="term" value="P:mitochondrial lysyl-tRNA aminoacylation"/>
    <property type="evidence" value="ECO:0007669"/>
    <property type="project" value="TreeGrafter"/>
</dbReference>
<reference evidence="6 7" key="1">
    <citation type="submission" date="2013-03" db="EMBL/GenBank/DDBJ databases">
        <title>The Genome Sequence of Phialophora europaea CBS 101466.</title>
        <authorList>
            <consortium name="The Broad Institute Genomics Platform"/>
            <person name="Cuomo C."/>
            <person name="de Hoog S."/>
            <person name="Gorbushina A."/>
            <person name="Walker B."/>
            <person name="Young S.K."/>
            <person name="Zeng Q."/>
            <person name="Gargeya S."/>
            <person name="Fitzgerald M."/>
            <person name="Haas B."/>
            <person name="Abouelleil A."/>
            <person name="Allen A.W."/>
            <person name="Alvarado L."/>
            <person name="Arachchi H.M."/>
            <person name="Berlin A.M."/>
            <person name="Chapman S.B."/>
            <person name="Gainer-Dewar J."/>
            <person name="Goldberg J."/>
            <person name="Griggs A."/>
            <person name="Gujja S."/>
            <person name="Hansen M."/>
            <person name="Howarth C."/>
            <person name="Imamovic A."/>
            <person name="Ireland A."/>
            <person name="Larimer J."/>
            <person name="McCowan C."/>
            <person name="Murphy C."/>
            <person name="Pearson M."/>
            <person name="Poon T.W."/>
            <person name="Priest M."/>
            <person name="Roberts A."/>
            <person name="Saif S."/>
            <person name="Shea T."/>
            <person name="Sisk P."/>
            <person name="Sykes S."/>
            <person name="Wortman J."/>
            <person name="Nusbaum C."/>
            <person name="Birren B."/>
        </authorList>
    </citation>
    <scope>NUCLEOTIDE SEQUENCE [LARGE SCALE GENOMIC DNA]</scope>
    <source>
        <strain evidence="6 7">CBS 101466</strain>
    </source>
</reference>
<dbReference type="VEuPathDB" id="FungiDB:HMPREF1541_09179"/>
<dbReference type="GO" id="GO:0005739">
    <property type="term" value="C:mitochondrion"/>
    <property type="evidence" value="ECO:0007669"/>
    <property type="project" value="TreeGrafter"/>
</dbReference>
<evidence type="ECO:0000256" key="2">
    <source>
        <dbReference type="ARBA" id="ARBA00022741"/>
    </source>
</evidence>
<dbReference type="PRINTS" id="PR00982">
    <property type="entry name" value="TRNASYNTHLYS"/>
</dbReference>